<dbReference type="Proteomes" id="UP001186944">
    <property type="component" value="Unassembled WGS sequence"/>
</dbReference>
<dbReference type="Gene3D" id="6.10.140.2220">
    <property type="match status" value="1"/>
</dbReference>
<evidence type="ECO:0000259" key="5">
    <source>
        <dbReference type="PROSITE" id="PS50865"/>
    </source>
</evidence>
<protein>
    <recommendedName>
        <fullName evidence="5">MYND-type domain-containing protein</fullName>
    </recommendedName>
</protein>
<sequence length="219" mass="25423">MKMVPNAFELTNDLAVLTILHDYLIETNAKKDTIDAVCCQCKQIPKDGLKRCGKCYVTLYCSKECQRKHWLQKGHRNNCPGFVVARPFRMGEEVGECVQISFYKVLGSTKSQVKVYQRNALNSLTRSDFLRQRRFIVKVQLPIEKYFAGPSTGEIMVYNVDRSVEGFVYPHEPGYEKLSKKIEKDGFKQIKTFFWAELCESYDGTFKIFYGKCAPYQLW</sequence>
<organism evidence="6 7">
    <name type="scientific">Pinctada imbricata</name>
    <name type="common">Atlantic pearl-oyster</name>
    <name type="synonym">Pinctada martensii</name>
    <dbReference type="NCBI Taxonomy" id="66713"/>
    <lineage>
        <taxon>Eukaryota</taxon>
        <taxon>Metazoa</taxon>
        <taxon>Spiralia</taxon>
        <taxon>Lophotrochozoa</taxon>
        <taxon>Mollusca</taxon>
        <taxon>Bivalvia</taxon>
        <taxon>Autobranchia</taxon>
        <taxon>Pteriomorphia</taxon>
        <taxon>Pterioida</taxon>
        <taxon>Pterioidea</taxon>
        <taxon>Pteriidae</taxon>
        <taxon>Pinctada</taxon>
    </lineage>
</organism>
<evidence type="ECO:0000313" key="7">
    <source>
        <dbReference type="Proteomes" id="UP001186944"/>
    </source>
</evidence>
<proteinExistence type="predicted"/>
<reference evidence="6" key="1">
    <citation type="submission" date="2019-08" db="EMBL/GenBank/DDBJ databases">
        <title>The improved chromosome-level genome for the pearl oyster Pinctada fucata martensii using PacBio sequencing and Hi-C.</title>
        <authorList>
            <person name="Zheng Z."/>
        </authorList>
    </citation>
    <scope>NUCLEOTIDE SEQUENCE</scope>
    <source>
        <strain evidence="6">ZZ-2019</strain>
        <tissue evidence="6">Adductor muscle</tissue>
    </source>
</reference>
<evidence type="ECO:0000313" key="6">
    <source>
        <dbReference type="EMBL" id="KAK3103115.1"/>
    </source>
</evidence>
<evidence type="ECO:0000256" key="2">
    <source>
        <dbReference type="ARBA" id="ARBA00022771"/>
    </source>
</evidence>
<keyword evidence="1" id="KW-0479">Metal-binding</keyword>
<dbReference type="AlphaFoldDB" id="A0AA88YNH4"/>
<dbReference type="InterPro" id="IPR002893">
    <property type="entry name" value="Znf_MYND"/>
</dbReference>
<dbReference type="Gene3D" id="1.10.220.160">
    <property type="match status" value="1"/>
</dbReference>
<dbReference type="Pfam" id="PF01753">
    <property type="entry name" value="zf-MYND"/>
    <property type="match status" value="1"/>
</dbReference>
<dbReference type="PROSITE" id="PS01360">
    <property type="entry name" value="ZF_MYND_1"/>
    <property type="match status" value="1"/>
</dbReference>
<keyword evidence="7" id="KW-1185">Reference proteome</keyword>
<gene>
    <name evidence="6" type="ORF">FSP39_016598</name>
</gene>
<feature type="domain" description="MYND-type" evidence="5">
    <location>
        <begin position="38"/>
        <end position="79"/>
    </location>
</feature>
<keyword evidence="3" id="KW-0862">Zinc</keyword>
<accession>A0AA88YNH4</accession>
<evidence type="ECO:0000256" key="1">
    <source>
        <dbReference type="ARBA" id="ARBA00022723"/>
    </source>
</evidence>
<dbReference type="SUPFAM" id="SSF144232">
    <property type="entry name" value="HIT/MYND zinc finger-like"/>
    <property type="match status" value="1"/>
</dbReference>
<comment type="caution">
    <text evidence="6">The sequence shown here is derived from an EMBL/GenBank/DDBJ whole genome shotgun (WGS) entry which is preliminary data.</text>
</comment>
<dbReference type="EMBL" id="VSWD01000005">
    <property type="protein sequence ID" value="KAK3103115.1"/>
    <property type="molecule type" value="Genomic_DNA"/>
</dbReference>
<evidence type="ECO:0000256" key="3">
    <source>
        <dbReference type="ARBA" id="ARBA00022833"/>
    </source>
</evidence>
<evidence type="ECO:0000256" key="4">
    <source>
        <dbReference type="PROSITE-ProRule" id="PRU00134"/>
    </source>
</evidence>
<keyword evidence="2 4" id="KW-0863">Zinc-finger</keyword>
<dbReference type="GO" id="GO:0008270">
    <property type="term" value="F:zinc ion binding"/>
    <property type="evidence" value="ECO:0007669"/>
    <property type="project" value="UniProtKB-KW"/>
</dbReference>
<name>A0AA88YNH4_PINIB</name>
<dbReference type="PROSITE" id="PS50865">
    <property type="entry name" value="ZF_MYND_2"/>
    <property type="match status" value="1"/>
</dbReference>